<gene>
    <name evidence="4" type="ORF">F988_02080</name>
</gene>
<dbReference type="EMBL" id="APOM01000049">
    <property type="protein sequence ID" value="ENU35896.1"/>
    <property type="molecule type" value="Genomic_DNA"/>
</dbReference>
<proteinExistence type="predicted"/>
<keyword evidence="5" id="KW-1185">Reference proteome</keyword>
<dbReference type="InterPro" id="IPR025392">
    <property type="entry name" value="DUF4124"/>
</dbReference>
<comment type="caution">
    <text evidence="4">The sequence shown here is derived from an EMBL/GenBank/DDBJ whole genome shotgun (WGS) entry which is preliminary data.</text>
</comment>
<feature type="chain" id="PRO_5004131049" description="DUF4124 domain-containing protein" evidence="2">
    <location>
        <begin position="20"/>
        <end position="124"/>
    </location>
</feature>
<feature type="signal peptide" evidence="2">
    <location>
        <begin position="1"/>
        <end position="19"/>
    </location>
</feature>
<name>N8QAU5_9GAMM</name>
<reference evidence="4 5" key="1">
    <citation type="submission" date="2013-02" db="EMBL/GenBank/DDBJ databases">
        <title>The Genome Sequence of Acinetobacter parvus CIP 108168.</title>
        <authorList>
            <consortium name="The Broad Institute Genome Sequencing Platform"/>
            <consortium name="The Broad Institute Genome Sequencing Center for Infectious Disease"/>
            <person name="Cerqueira G."/>
            <person name="Feldgarden M."/>
            <person name="Courvalin P."/>
            <person name="Perichon B."/>
            <person name="Grillot-Courvalin C."/>
            <person name="Clermont D."/>
            <person name="Rocha E."/>
            <person name="Yoon E.-J."/>
            <person name="Nemec A."/>
            <person name="Walker B."/>
            <person name="Young S.K."/>
            <person name="Zeng Q."/>
            <person name="Gargeya S."/>
            <person name="Fitzgerald M."/>
            <person name="Haas B."/>
            <person name="Abouelleil A."/>
            <person name="Alvarado L."/>
            <person name="Arachchi H.M."/>
            <person name="Berlin A.M."/>
            <person name="Chapman S.B."/>
            <person name="Dewar J."/>
            <person name="Goldberg J."/>
            <person name="Griggs A."/>
            <person name="Gujja S."/>
            <person name="Hansen M."/>
            <person name="Howarth C."/>
            <person name="Imamovic A."/>
            <person name="Larimer J."/>
            <person name="McCowan C."/>
            <person name="Murphy C."/>
            <person name="Neiman D."/>
            <person name="Pearson M."/>
            <person name="Priest M."/>
            <person name="Roberts A."/>
            <person name="Saif S."/>
            <person name="Shea T."/>
            <person name="Sisk P."/>
            <person name="Sykes S."/>
            <person name="Wortman J."/>
            <person name="Nusbaum C."/>
            <person name="Birren B."/>
        </authorList>
    </citation>
    <scope>NUCLEOTIDE SEQUENCE [LARGE SCALE GENOMIC DNA]</scope>
    <source>
        <strain evidence="4 5">CIP 108168</strain>
    </source>
</reference>
<dbReference type="Proteomes" id="UP000023776">
    <property type="component" value="Unassembled WGS sequence"/>
</dbReference>
<dbReference type="HOGENOM" id="CLU_1998944_0_0_6"/>
<organism evidence="4 5">
    <name type="scientific">Acinetobacter parvus DSM 16617 = CIP 108168</name>
    <dbReference type="NCBI Taxonomy" id="981333"/>
    <lineage>
        <taxon>Bacteria</taxon>
        <taxon>Pseudomonadati</taxon>
        <taxon>Pseudomonadota</taxon>
        <taxon>Gammaproteobacteria</taxon>
        <taxon>Moraxellales</taxon>
        <taxon>Moraxellaceae</taxon>
        <taxon>Acinetobacter</taxon>
    </lineage>
</organism>
<dbReference type="Pfam" id="PF13511">
    <property type="entry name" value="DUF4124"/>
    <property type="match status" value="1"/>
</dbReference>
<dbReference type="RefSeq" id="WP_004682833.1">
    <property type="nucleotide sequence ID" value="NZ_AIEB01000030.1"/>
</dbReference>
<dbReference type="GeneID" id="99690408"/>
<protein>
    <recommendedName>
        <fullName evidence="3">DUF4124 domain-containing protein</fullName>
    </recommendedName>
</protein>
<dbReference type="AlphaFoldDB" id="N8QAU5"/>
<dbReference type="PATRIC" id="fig|981333.9.peg.2140"/>
<evidence type="ECO:0000313" key="5">
    <source>
        <dbReference type="Proteomes" id="UP000023776"/>
    </source>
</evidence>
<accession>N8QAU5</accession>
<evidence type="ECO:0000256" key="1">
    <source>
        <dbReference type="SAM" id="MobiDB-lite"/>
    </source>
</evidence>
<feature type="domain" description="DUF4124" evidence="3">
    <location>
        <begin position="9"/>
        <end position="46"/>
    </location>
</feature>
<evidence type="ECO:0000259" key="3">
    <source>
        <dbReference type="Pfam" id="PF13511"/>
    </source>
</evidence>
<evidence type="ECO:0000256" key="2">
    <source>
        <dbReference type="SAM" id="SignalP"/>
    </source>
</evidence>
<keyword evidence="2" id="KW-0732">Signal</keyword>
<sequence>MKKLIIGFSLILFSATSNAQVYQCKVNGNSVFQDKPCKDIKAKQKVSCLNYGQEVNFKDKLKEECIESSSNYSGYGSSASSYRTNYTGASSSYSGDSRSKNQYVSGYSRKDGTYVQPYHRASKR</sequence>
<evidence type="ECO:0000313" key="4">
    <source>
        <dbReference type="EMBL" id="ENU35896.1"/>
    </source>
</evidence>
<feature type="region of interest" description="Disordered" evidence="1">
    <location>
        <begin position="87"/>
        <end position="124"/>
    </location>
</feature>